<organism evidence="3 4">
    <name type="scientific">Azospirillum rugosum</name>
    <dbReference type="NCBI Taxonomy" id="416170"/>
    <lineage>
        <taxon>Bacteria</taxon>
        <taxon>Pseudomonadati</taxon>
        <taxon>Pseudomonadota</taxon>
        <taxon>Alphaproteobacteria</taxon>
        <taxon>Rhodospirillales</taxon>
        <taxon>Azospirillaceae</taxon>
        <taxon>Azospirillum</taxon>
    </lineage>
</organism>
<keyword evidence="4" id="KW-1185">Reference proteome</keyword>
<dbReference type="EMBL" id="JAGINP010000014">
    <property type="protein sequence ID" value="MBP2294162.1"/>
    <property type="molecule type" value="Genomic_DNA"/>
</dbReference>
<evidence type="ECO:0000313" key="4">
    <source>
        <dbReference type="Proteomes" id="UP000781958"/>
    </source>
</evidence>
<accession>A0ABS4SNU7</accession>
<comment type="caution">
    <text evidence="3">The sequence shown here is derived from an EMBL/GenBank/DDBJ whole genome shotgun (WGS) entry which is preliminary data.</text>
</comment>
<evidence type="ECO:0000256" key="1">
    <source>
        <dbReference type="ARBA" id="ARBA00008027"/>
    </source>
</evidence>
<dbReference type="Pfam" id="PF04319">
    <property type="entry name" value="NifZ"/>
    <property type="match status" value="1"/>
</dbReference>
<protein>
    <submittedName>
        <fullName evidence="3">Nitrogen fixation protein NifZ</fullName>
    </submittedName>
</protein>
<comment type="similarity">
    <text evidence="1">Belongs to the NifZ family.</text>
</comment>
<dbReference type="Proteomes" id="UP000781958">
    <property type="component" value="Unassembled WGS sequence"/>
</dbReference>
<keyword evidence="2" id="KW-0535">Nitrogen fixation</keyword>
<dbReference type="InterPro" id="IPR007415">
    <property type="entry name" value="Nitrogenase_MoFe_mat_NifZ"/>
</dbReference>
<sequence length="103" mass="10995">MSDTVTEAKKPGFIPPREPLYEWGMRVSTTEDLFNDGSHPHAAEGALLVPKGTPGTIVRIGHAEGTTIPVYLVEFPAGVVVGCLEEEILPADGKRRGVPGVME</sequence>
<proteinExistence type="inferred from homology"/>
<name>A0ABS4SNU7_9PROT</name>
<reference evidence="3 4" key="1">
    <citation type="submission" date="2021-03" db="EMBL/GenBank/DDBJ databases">
        <title>Genomic Encyclopedia of Type Strains, Phase III (KMG-III): the genomes of soil and plant-associated and newly described type strains.</title>
        <authorList>
            <person name="Whitman W."/>
        </authorList>
    </citation>
    <scope>NUCLEOTIDE SEQUENCE [LARGE SCALE GENOMIC DNA]</scope>
    <source>
        <strain evidence="3 4">IMMIB AFH-6</strain>
    </source>
</reference>
<evidence type="ECO:0000313" key="3">
    <source>
        <dbReference type="EMBL" id="MBP2294162.1"/>
    </source>
</evidence>
<evidence type="ECO:0000256" key="2">
    <source>
        <dbReference type="ARBA" id="ARBA00023231"/>
    </source>
</evidence>
<gene>
    <name evidence="3" type="ORF">J2851_003948</name>
</gene>
<dbReference type="RefSeq" id="WP_209768176.1">
    <property type="nucleotide sequence ID" value="NZ_JAGINP010000014.1"/>
</dbReference>